<evidence type="ECO:0000256" key="5">
    <source>
        <dbReference type="ARBA" id="ARBA00025933"/>
    </source>
</evidence>
<gene>
    <name evidence="12" type="primary">flgG</name>
    <name evidence="12" type="ORF">PM02_15780</name>
</gene>
<comment type="subunit">
    <text evidence="5 8">The basal body constitutes a major portion of the flagellar organelle and consists of four rings (L,P,S, and M) mounted on a central rod. The rod consists of about 26 subunits of FlgG in the distal portion, and FlgB, FlgC and FlgF are thought to build up the proximal portion of the rod with about 6 subunits each.</text>
</comment>
<keyword evidence="4 8" id="KW-0975">Bacterial flagellum</keyword>
<evidence type="ECO:0000256" key="6">
    <source>
        <dbReference type="ARBA" id="ARBA00032912"/>
    </source>
</evidence>
<dbReference type="SUPFAM" id="SSF117143">
    <property type="entry name" value="Flagellar hook protein flgE"/>
    <property type="match status" value="1"/>
</dbReference>
<keyword evidence="12" id="KW-0969">Cilium</keyword>
<organism evidence="12 13">
    <name type="scientific">Sulfitobacter mediterraneus</name>
    <dbReference type="NCBI Taxonomy" id="83219"/>
    <lineage>
        <taxon>Bacteria</taxon>
        <taxon>Pseudomonadati</taxon>
        <taxon>Pseudomonadota</taxon>
        <taxon>Alphaproteobacteria</taxon>
        <taxon>Rhodobacterales</taxon>
        <taxon>Roseobacteraceae</taxon>
        <taxon>Sulfitobacter</taxon>
    </lineage>
</organism>
<dbReference type="GO" id="GO:0071978">
    <property type="term" value="P:bacterial-type flagellum-dependent swarming motility"/>
    <property type="evidence" value="ECO:0007669"/>
    <property type="project" value="TreeGrafter"/>
</dbReference>
<dbReference type="InterPro" id="IPR020013">
    <property type="entry name" value="Flagellar_FlgE/F/G"/>
</dbReference>
<dbReference type="RefSeq" id="WP_037910250.1">
    <property type="nucleotide sequence ID" value="NZ_CP069000.1"/>
</dbReference>
<dbReference type="GeneID" id="72440496"/>
<name>A0A061SMC6_9RHOB</name>
<evidence type="ECO:0000256" key="8">
    <source>
        <dbReference type="RuleBase" id="RU362116"/>
    </source>
</evidence>
<reference evidence="12 13" key="1">
    <citation type="journal article" date="2014" name="Genome Announc.">
        <title>Draft Genome Sequences of Two Isolates of the Roseobacter Group, Sulfitobacter sp. Strains 3SOLIMAR09 and 1FIGIMAR09, from Harbors of Mallorca Island (Mediterranean Sea).</title>
        <authorList>
            <person name="Mas-Llado M."/>
            <person name="Pina-Villalonga J.M."/>
            <person name="Brunet-Galmes I."/>
            <person name="Nogales B."/>
            <person name="Bosch R."/>
        </authorList>
    </citation>
    <scope>NUCLEOTIDE SEQUENCE [LARGE SCALE GENOMIC DNA]</scope>
    <source>
        <strain evidence="12 13">1FIGIMAR09</strain>
    </source>
</reference>
<dbReference type="PROSITE" id="PS00588">
    <property type="entry name" value="FLAGELLA_BB_ROD"/>
    <property type="match status" value="1"/>
</dbReference>
<keyword evidence="12" id="KW-0966">Cell projection</keyword>
<sequence>MKALGIAATGMLAQQTNVDVIANNIANANTTGFKSGRAAFQDLIYQSMHNAGALTSEEGTARPVGTDVGLGVQAAGVIRHNTQGGLIQTENQLDIAIEGRGYFVVNRPDGTLAYTRDGNFQLSAEGQLVTLNGYEVEPAIVVPDLTKSVEINQEGVVMAFVENDPVPVELGQITFSTFLNDAGLKPVGDNLLEATTASGEAVEATPGTPGIGITRQGYLENSNVNIVQQITDLISAQRAYEMNSKAIETADQIMQTTNQIK</sequence>
<feature type="domain" description="Flagellar basal body rod protein N-terminal" evidence="9">
    <location>
        <begin position="6"/>
        <end position="34"/>
    </location>
</feature>
<evidence type="ECO:0000313" key="13">
    <source>
        <dbReference type="Proteomes" id="UP000027337"/>
    </source>
</evidence>
<keyword evidence="13" id="KW-1185">Reference proteome</keyword>
<dbReference type="InterPro" id="IPR053967">
    <property type="entry name" value="LlgE_F_G-like_D1"/>
</dbReference>
<feature type="domain" description="Flagellar hook protein FlgE/F/G-like D1" evidence="11">
    <location>
        <begin position="96"/>
        <end position="159"/>
    </location>
</feature>
<dbReference type="InterPro" id="IPR037925">
    <property type="entry name" value="FlgE/F/G-like"/>
</dbReference>
<proteinExistence type="inferred from homology"/>
<dbReference type="PANTHER" id="PTHR30435">
    <property type="entry name" value="FLAGELLAR PROTEIN"/>
    <property type="match status" value="1"/>
</dbReference>
<dbReference type="STRING" id="83219.PM02_15780"/>
<dbReference type="NCBIfam" id="TIGR03506">
    <property type="entry name" value="FlgEFG_subfam"/>
    <property type="match status" value="2"/>
</dbReference>
<evidence type="ECO:0000256" key="2">
    <source>
        <dbReference type="ARBA" id="ARBA00009677"/>
    </source>
</evidence>
<dbReference type="InterPro" id="IPR010930">
    <property type="entry name" value="Flg_bb/hook_C_dom"/>
</dbReference>
<dbReference type="InterPro" id="IPR001444">
    <property type="entry name" value="Flag_bb_rod_N"/>
</dbReference>
<dbReference type="Proteomes" id="UP000027337">
    <property type="component" value="Unassembled WGS sequence"/>
</dbReference>
<comment type="caution">
    <text evidence="12">The sequence shown here is derived from an EMBL/GenBank/DDBJ whole genome shotgun (WGS) entry which is preliminary data.</text>
</comment>
<accession>A0A061SMC6</accession>
<evidence type="ECO:0000259" key="9">
    <source>
        <dbReference type="Pfam" id="PF00460"/>
    </source>
</evidence>
<dbReference type="InterPro" id="IPR012834">
    <property type="entry name" value="FlgG_G_neg"/>
</dbReference>
<dbReference type="PANTHER" id="PTHR30435:SF19">
    <property type="entry name" value="FLAGELLAR BASAL-BODY ROD PROTEIN FLGG"/>
    <property type="match status" value="1"/>
</dbReference>
<dbReference type="EMBL" id="JEMU01000015">
    <property type="protein sequence ID" value="KAJ02012.1"/>
    <property type="molecule type" value="Genomic_DNA"/>
</dbReference>
<evidence type="ECO:0000259" key="11">
    <source>
        <dbReference type="Pfam" id="PF22692"/>
    </source>
</evidence>
<comment type="subcellular location">
    <subcellularLocation>
        <location evidence="1 8">Bacterial flagellum basal body</location>
    </subcellularLocation>
</comment>
<dbReference type="Pfam" id="PF22692">
    <property type="entry name" value="LlgE_F_G_D1"/>
    <property type="match status" value="1"/>
</dbReference>
<dbReference type="Pfam" id="PF06429">
    <property type="entry name" value="Flg_bbr_C"/>
    <property type="match status" value="1"/>
</dbReference>
<evidence type="ECO:0000256" key="4">
    <source>
        <dbReference type="ARBA" id="ARBA00023143"/>
    </source>
</evidence>
<evidence type="ECO:0000256" key="3">
    <source>
        <dbReference type="ARBA" id="ARBA00017948"/>
    </source>
</evidence>
<feature type="domain" description="Flagellar basal-body/hook protein C-terminal" evidence="10">
    <location>
        <begin position="215"/>
        <end position="260"/>
    </location>
</feature>
<dbReference type="AlphaFoldDB" id="A0A061SMC6"/>
<dbReference type="Pfam" id="PF00460">
    <property type="entry name" value="Flg_bb_rod"/>
    <property type="match status" value="1"/>
</dbReference>
<keyword evidence="12" id="KW-0282">Flagellum</keyword>
<dbReference type="InterPro" id="IPR019776">
    <property type="entry name" value="Flagellar_basal_body_rod_CS"/>
</dbReference>
<dbReference type="NCBIfam" id="TIGR02488">
    <property type="entry name" value="flgG_G_neg"/>
    <property type="match status" value="1"/>
</dbReference>
<evidence type="ECO:0000259" key="10">
    <source>
        <dbReference type="Pfam" id="PF06429"/>
    </source>
</evidence>
<evidence type="ECO:0000313" key="12">
    <source>
        <dbReference type="EMBL" id="KAJ02012.1"/>
    </source>
</evidence>
<evidence type="ECO:0000256" key="7">
    <source>
        <dbReference type="NCBIfam" id="TIGR02488"/>
    </source>
</evidence>
<dbReference type="eggNOG" id="COG4786">
    <property type="taxonomic scope" value="Bacteria"/>
</dbReference>
<evidence type="ECO:0000256" key="1">
    <source>
        <dbReference type="ARBA" id="ARBA00004117"/>
    </source>
</evidence>
<comment type="similarity">
    <text evidence="2 8">Belongs to the flagella basal body rod proteins family.</text>
</comment>
<dbReference type="GO" id="GO:0009426">
    <property type="term" value="C:bacterial-type flagellum basal body, distal rod"/>
    <property type="evidence" value="ECO:0007669"/>
    <property type="project" value="UniProtKB-UniRule"/>
</dbReference>
<protein>
    <recommendedName>
        <fullName evidence="3 7">Flagellar basal-body rod protein FlgG</fullName>
    </recommendedName>
    <alternativeName>
        <fullName evidence="6 8">Distal rod protein</fullName>
    </alternativeName>
</protein>